<dbReference type="InterPro" id="IPR003593">
    <property type="entry name" value="AAA+_ATPase"/>
</dbReference>
<dbReference type="Gene3D" id="3.40.50.300">
    <property type="entry name" value="P-loop containing nucleotide triphosphate hydrolases"/>
    <property type="match status" value="1"/>
</dbReference>
<name>A0ABW6BX79_9BACT</name>
<sequence length="236" mass="26599">MECIKSGEPEVAVAERKEAKEAVGRYVGLALRYALFGSEPAVLLVCGRSGCGKTTLAESIAEKLNWDHINSDVIRKAAAALPLYQRSSTMIRQGLYSLPVTEKVYQTLLEVTLAHVEKRKGIVVDATFGLAKHRTHFSQALEKQHVPFYFIEMQTSEGVIGRRLAERDKMKHIVSDARLEDLDLLRHIYQKPEEVLPEHLLKVNADSGVETTLAQVIRMLSGLYLERRRTRYVPPC</sequence>
<dbReference type="Pfam" id="PF13671">
    <property type="entry name" value="AAA_33"/>
    <property type="match status" value="1"/>
</dbReference>
<keyword evidence="2" id="KW-0808">Transferase</keyword>
<dbReference type="GO" id="GO:0016301">
    <property type="term" value="F:kinase activity"/>
    <property type="evidence" value="ECO:0007669"/>
    <property type="project" value="UniProtKB-KW"/>
</dbReference>
<comment type="caution">
    <text evidence="2">The sequence shown here is derived from an EMBL/GenBank/DDBJ whole genome shotgun (WGS) entry which is preliminary data.</text>
</comment>
<dbReference type="PANTHER" id="PTHR43883:SF1">
    <property type="entry name" value="GLUCONOKINASE"/>
    <property type="match status" value="1"/>
</dbReference>
<dbReference type="SMART" id="SM00382">
    <property type="entry name" value="AAA"/>
    <property type="match status" value="1"/>
</dbReference>
<reference evidence="3" key="1">
    <citation type="journal article" date="2019" name="Int. J. Syst. Evol. Microbiol.">
        <title>The Global Catalogue of Microorganisms (GCM) 10K type strain sequencing project: providing services to taxonomists for standard genome sequencing and annotation.</title>
        <authorList>
            <consortium name="The Broad Institute Genomics Platform"/>
            <consortium name="The Broad Institute Genome Sequencing Center for Infectious Disease"/>
            <person name="Wu L."/>
            <person name="Ma J."/>
        </authorList>
    </citation>
    <scope>NUCLEOTIDE SEQUENCE [LARGE SCALE GENOMIC DNA]</scope>
    <source>
        <strain evidence="3">KCTC 23984</strain>
    </source>
</reference>
<evidence type="ECO:0000313" key="3">
    <source>
        <dbReference type="Proteomes" id="UP001597641"/>
    </source>
</evidence>
<proteinExistence type="predicted"/>
<keyword evidence="3" id="KW-1185">Reference proteome</keyword>
<dbReference type="InterPro" id="IPR027417">
    <property type="entry name" value="P-loop_NTPase"/>
</dbReference>
<dbReference type="InterPro" id="IPR052732">
    <property type="entry name" value="Cell-binding_unc_protein"/>
</dbReference>
<protein>
    <submittedName>
        <fullName evidence="2">Nucleoside monophosphate kinase</fullName>
    </submittedName>
</protein>
<accession>A0ABW6BX79</accession>
<dbReference type="PANTHER" id="PTHR43883">
    <property type="entry name" value="SLR0207 PROTEIN"/>
    <property type="match status" value="1"/>
</dbReference>
<evidence type="ECO:0000259" key="1">
    <source>
        <dbReference type="SMART" id="SM00382"/>
    </source>
</evidence>
<gene>
    <name evidence="2" type="ORF">ACFS7Z_16505</name>
</gene>
<feature type="domain" description="AAA+ ATPase" evidence="1">
    <location>
        <begin position="39"/>
        <end position="199"/>
    </location>
</feature>
<organism evidence="2 3">
    <name type="scientific">Pontibacter toksunensis</name>
    <dbReference type="NCBI Taxonomy" id="1332631"/>
    <lineage>
        <taxon>Bacteria</taxon>
        <taxon>Pseudomonadati</taxon>
        <taxon>Bacteroidota</taxon>
        <taxon>Cytophagia</taxon>
        <taxon>Cytophagales</taxon>
        <taxon>Hymenobacteraceae</taxon>
        <taxon>Pontibacter</taxon>
    </lineage>
</organism>
<keyword evidence="2" id="KW-0418">Kinase</keyword>
<dbReference type="SUPFAM" id="SSF52540">
    <property type="entry name" value="P-loop containing nucleoside triphosphate hydrolases"/>
    <property type="match status" value="1"/>
</dbReference>
<evidence type="ECO:0000313" key="2">
    <source>
        <dbReference type="EMBL" id="MFD3001975.1"/>
    </source>
</evidence>
<dbReference type="EMBL" id="JBHUOX010000012">
    <property type="protein sequence ID" value="MFD3001975.1"/>
    <property type="molecule type" value="Genomic_DNA"/>
</dbReference>
<dbReference type="Proteomes" id="UP001597641">
    <property type="component" value="Unassembled WGS sequence"/>
</dbReference>